<comment type="caution">
    <text evidence="13">The sequence shown here is derived from an EMBL/GenBank/DDBJ whole genome shotgun (WGS) entry which is preliminary data.</text>
</comment>
<comment type="subunit">
    <text evidence="8">Homodimer.</text>
</comment>
<gene>
    <name evidence="8" type="primary">hemE</name>
    <name evidence="13" type="ORF">WH96_10440</name>
</gene>
<keyword evidence="5 8" id="KW-0210">Decarboxylase</keyword>
<protein>
    <recommendedName>
        <fullName evidence="3 8">Uroporphyrinogen decarboxylase</fullName>
        <shortName evidence="8">UPD</shortName>
        <shortName evidence="8">URO-D</shortName>
        <ecNumber evidence="3 8">4.1.1.37</ecNumber>
    </recommendedName>
</protein>
<feature type="binding site" evidence="8">
    <location>
        <position position="323"/>
    </location>
    <ligand>
        <name>substrate</name>
    </ligand>
</feature>
<dbReference type="SUPFAM" id="SSF51726">
    <property type="entry name" value="UROD/MetE-like"/>
    <property type="match status" value="1"/>
</dbReference>
<dbReference type="AlphaFoldDB" id="A0A0H2MF79"/>
<feature type="binding site" evidence="8">
    <location>
        <position position="76"/>
    </location>
    <ligand>
        <name>substrate</name>
    </ligand>
</feature>
<dbReference type="Gene3D" id="3.20.20.210">
    <property type="match status" value="1"/>
</dbReference>
<dbReference type="PANTHER" id="PTHR21091">
    <property type="entry name" value="METHYLTETRAHYDROFOLATE:HOMOCYSTEINE METHYLTRANSFERASE RELATED"/>
    <property type="match status" value="1"/>
</dbReference>
<dbReference type="OrthoDB" id="9806656at2"/>
<evidence type="ECO:0000256" key="6">
    <source>
        <dbReference type="ARBA" id="ARBA00023239"/>
    </source>
</evidence>
<evidence type="ECO:0000256" key="5">
    <source>
        <dbReference type="ARBA" id="ARBA00022793"/>
    </source>
</evidence>
<dbReference type="PROSITE" id="PS00906">
    <property type="entry name" value="UROD_1"/>
    <property type="match status" value="1"/>
</dbReference>
<keyword evidence="6 8" id="KW-0456">Lyase</keyword>
<dbReference type="CDD" id="cd00717">
    <property type="entry name" value="URO-D"/>
    <property type="match status" value="1"/>
</dbReference>
<keyword evidence="4 8" id="KW-0963">Cytoplasm</keyword>
<reference evidence="13 14" key="1">
    <citation type="submission" date="2015-03" db="EMBL/GenBank/DDBJ databases">
        <title>Genome Sequence of Kiloniella spongiae MEBiC09566, isolated from a marine sponge.</title>
        <authorList>
            <person name="Shao Z."/>
            <person name="Wang L."/>
            <person name="Li X."/>
        </authorList>
    </citation>
    <scope>NUCLEOTIDE SEQUENCE [LARGE SCALE GENOMIC DNA]</scope>
    <source>
        <strain evidence="13 14">MEBiC09566</strain>
    </source>
</reference>
<keyword evidence="7 8" id="KW-0627">Porphyrin biosynthesis</keyword>
<dbReference type="STRING" id="1489064.WH96_10440"/>
<comment type="catalytic activity">
    <reaction evidence="8 9">
        <text>uroporphyrinogen III + 4 H(+) = coproporphyrinogen III + 4 CO2</text>
        <dbReference type="Rhea" id="RHEA:19865"/>
        <dbReference type="ChEBI" id="CHEBI:15378"/>
        <dbReference type="ChEBI" id="CHEBI:16526"/>
        <dbReference type="ChEBI" id="CHEBI:57308"/>
        <dbReference type="ChEBI" id="CHEBI:57309"/>
        <dbReference type="EC" id="4.1.1.37"/>
    </reaction>
</comment>
<evidence type="ECO:0000256" key="3">
    <source>
        <dbReference type="ARBA" id="ARBA00012288"/>
    </source>
</evidence>
<evidence type="ECO:0000256" key="2">
    <source>
        <dbReference type="ARBA" id="ARBA00009935"/>
    </source>
</evidence>
<dbReference type="FunFam" id="3.20.20.210:FF:000007">
    <property type="entry name" value="Uroporphyrinogen decarboxylase"/>
    <property type="match status" value="1"/>
</dbReference>
<evidence type="ECO:0000313" key="14">
    <source>
        <dbReference type="Proteomes" id="UP000035444"/>
    </source>
</evidence>
<evidence type="ECO:0000256" key="7">
    <source>
        <dbReference type="ARBA" id="ARBA00023244"/>
    </source>
</evidence>
<evidence type="ECO:0000256" key="4">
    <source>
        <dbReference type="ARBA" id="ARBA00022490"/>
    </source>
</evidence>
<dbReference type="GO" id="GO:0019353">
    <property type="term" value="P:protoporphyrinogen IX biosynthetic process from glutamate"/>
    <property type="evidence" value="ECO:0007669"/>
    <property type="project" value="TreeGrafter"/>
</dbReference>
<name>A0A0H2MF79_9PROT</name>
<accession>A0A0H2MF79</accession>
<dbReference type="UniPathway" id="UPA00251">
    <property type="reaction ID" value="UER00321"/>
</dbReference>
<dbReference type="InterPro" id="IPR000257">
    <property type="entry name" value="Uroporphyrinogen_deCOase"/>
</dbReference>
<dbReference type="EC" id="4.1.1.37" evidence="3 8"/>
<proteinExistence type="inferred from homology"/>
<dbReference type="RefSeq" id="WP_047764083.1">
    <property type="nucleotide sequence ID" value="NZ_LAQL01000006.1"/>
</dbReference>
<dbReference type="Pfam" id="PF01208">
    <property type="entry name" value="URO-D"/>
    <property type="match status" value="1"/>
</dbReference>
<comment type="caution">
    <text evidence="8">Lacks conserved residue(s) required for the propagation of feature annotation.</text>
</comment>
<feature type="binding site" evidence="8">
    <location>
        <position position="207"/>
    </location>
    <ligand>
        <name>substrate</name>
    </ligand>
</feature>
<feature type="binding site" evidence="8">
    <location>
        <begin position="26"/>
        <end position="30"/>
    </location>
    <ligand>
        <name>substrate</name>
    </ligand>
</feature>
<feature type="binding site" evidence="8">
    <location>
        <position position="152"/>
    </location>
    <ligand>
        <name>substrate</name>
    </ligand>
</feature>
<organism evidence="13 14">
    <name type="scientific">Kiloniella spongiae</name>
    <dbReference type="NCBI Taxonomy" id="1489064"/>
    <lineage>
        <taxon>Bacteria</taxon>
        <taxon>Pseudomonadati</taxon>
        <taxon>Pseudomonadota</taxon>
        <taxon>Alphaproteobacteria</taxon>
        <taxon>Rhodospirillales</taxon>
        <taxon>Kiloniellaceae</taxon>
        <taxon>Kiloniella</taxon>
    </lineage>
</organism>
<feature type="domain" description="Uroporphyrinogen decarboxylase (URO-D)" evidence="12">
    <location>
        <begin position="140"/>
        <end position="156"/>
    </location>
</feature>
<comment type="function">
    <text evidence="8">Catalyzes the decarboxylation of four acetate groups of uroporphyrinogen-III to yield coproporphyrinogen-III.</text>
</comment>
<dbReference type="PROSITE" id="PS00907">
    <property type="entry name" value="UROD_2"/>
    <property type="match status" value="1"/>
</dbReference>
<dbReference type="PANTHER" id="PTHR21091:SF169">
    <property type="entry name" value="UROPORPHYRINOGEN DECARBOXYLASE"/>
    <property type="match status" value="1"/>
</dbReference>
<evidence type="ECO:0000259" key="12">
    <source>
        <dbReference type="PROSITE" id="PS00907"/>
    </source>
</evidence>
<dbReference type="PATRIC" id="fig|1489064.4.peg.3383"/>
<dbReference type="InterPro" id="IPR006361">
    <property type="entry name" value="Uroporphyrinogen_deCO2ase_HemE"/>
</dbReference>
<feature type="site" description="Transition state stabilizer" evidence="8">
    <location>
        <position position="76"/>
    </location>
</feature>
<keyword evidence="14" id="KW-1185">Reference proteome</keyword>
<comment type="subcellular location">
    <subcellularLocation>
        <location evidence="8">Cytoplasm</location>
    </subcellularLocation>
</comment>
<evidence type="ECO:0000259" key="11">
    <source>
        <dbReference type="PROSITE" id="PS00906"/>
    </source>
</evidence>
<dbReference type="GO" id="GO:0005829">
    <property type="term" value="C:cytosol"/>
    <property type="evidence" value="ECO:0007669"/>
    <property type="project" value="TreeGrafter"/>
</dbReference>
<evidence type="ECO:0000256" key="1">
    <source>
        <dbReference type="ARBA" id="ARBA00004804"/>
    </source>
</evidence>
<sequence length="343" mass="38343">MKTENKLMIRALKGEKTERTPIWLMRQAGRFLPEYRKTRASANGFLDLCYTPDLAVEVTLQPIRRFGFDASIMFSDILVIPHALGQKVWFEEGVGPKLEPLNSIEDLSKLNMDNLHEILAPMYETLGRLKEELPKETTLIGFAGAPWTVASYMIEGGSSKDYAKAKTWAYSKPEEFDQIINLVVEATTRYLIKQIESGAETVQIFDSWAGVWPEFALHRWCLEPCKQIIAGIKSVYPDVPVILFPRGVGDSYPVFAKESGADALGLDTTLSTSWARDNIQTHVTVQGNLDPLVLVAGGEILEKSIETIMNDLSDGPFIFNLGHGIVPQTPIENVEKMLRLVRG</sequence>
<evidence type="ECO:0000256" key="8">
    <source>
        <dbReference type="HAMAP-Rule" id="MF_00218"/>
    </source>
</evidence>
<evidence type="ECO:0000313" key="13">
    <source>
        <dbReference type="EMBL" id="KLN60871.1"/>
    </source>
</evidence>
<dbReference type="EMBL" id="LAQL01000006">
    <property type="protein sequence ID" value="KLN60871.1"/>
    <property type="molecule type" value="Genomic_DNA"/>
</dbReference>
<feature type="domain" description="Uroporphyrinogen decarboxylase (URO-D)" evidence="11">
    <location>
        <begin position="21"/>
        <end position="30"/>
    </location>
</feature>
<evidence type="ECO:0000256" key="9">
    <source>
        <dbReference type="RuleBase" id="RU000554"/>
    </source>
</evidence>
<comment type="pathway">
    <text evidence="1 8 9">Porphyrin-containing compound metabolism; protoporphyrin-IX biosynthesis; coproporphyrinogen-III from 5-aminolevulinate: step 4/4.</text>
</comment>
<evidence type="ECO:0000256" key="10">
    <source>
        <dbReference type="RuleBase" id="RU004169"/>
    </source>
</evidence>
<dbReference type="InterPro" id="IPR038071">
    <property type="entry name" value="UROD/MetE-like_sf"/>
</dbReference>
<comment type="similarity">
    <text evidence="2 8 10">Belongs to the uroporphyrinogen decarboxylase family.</text>
</comment>
<dbReference type="GO" id="GO:0004853">
    <property type="term" value="F:uroporphyrinogen decarboxylase activity"/>
    <property type="evidence" value="ECO:0007669"/>
    <property type="project" value="UniProtKB-UniRule"/>
</dbReference>
<dbReference type="NCBIfam" id="TIGR01464">
    <property type="entry name" value="hemE"/>
    <property type="match status" value="1"/>
</dbReference>
<dbReference type="Proteomes" id="UP000035444">
    <property type="component" value="Unassembled WGS sequence"/>
</dbReference>
<dbReference type="HAMAP" id="MF_00218">
    <property type="entry name" value="URO_D"/>
    <property type="match status" value="1"/>
</dbReference>